<name>A0ABM1EYM5_PRICU</name>
<reference evidence="7" key="1">
    <citation type="submission" date="2025-08" db="UniProtKB">
        <authorList>
            <consortium name="RefSeq"/>
        </authorList>
    </citation>
    <scope>IDENTIFICATION</scope>
</reference>
<dbReference type="Pfam" id="PF05132">
    <property type="entry name" value="RNA_pol_Rpc4"/>
    <property type="match status" value="1"/>
</dbReference>
<feature type="compositionally biased region" description="Basic and acidic residues" evidence="5">
    <location>
        <begin position="122"/>
        <end position="131"/>
    </location>
</feature>
<accession>A0ABM1EYM5</accession>
<dbReference type="PANTHER" id="PTHR13408">
    <property type="entry name" value="DNA-DIRECTED RNA POLYMERASE III"/>
    <property type="match status" value="1"/>
</dbReference>
<keyword evidence="3" id="KW-0804">Transcription</keyword>
<proteinExistence type="predicted"/>
<feature type="region of interest" description="Disordered" evidence="5">
    <location>
        <begin position="336"/>
        <end position="412"/>
    </location>
</feature>
<evidence type="ECO:0000256" key="1">
    <source>
        <dbReference type="ARBA" id="ARBA00004123"/>
    </source>
</evidence>
<keyword evidence="2" id="KW-0240">DNA-directed RNA polymerase</keyword>
<organism evidence="6 7">
    <name type="scientific">Priapulus caudatus</name>
    <name type="common">Priapulid worm</name>
    <dbReference type="NCBI Taxonomy" id="37621"/>
    <lineage>
        <taxon>Eukaryota</taxon>
        <taxon>Metazoa</taxon>
        <taxon>Ecdysozoa</taxon>
        <taxon>Scalidophora</taxon>
        <taxon>Priapulida</taxon>
        <taxon>Priapulimorpha</taxon>
        <taxon>Priapulimorphida</taxon>
        <taxon>Priapulidae</taxon>
        <taxon>Priapulus</taxon>
    </lineage>
</organism>
<dbReference type="Proteomes" id="UP000695022">
    <property type="component" value="Unplaced"/>
</dbReference>
<feature type="compositionally biased region" description="Basic and acidic residues" evidence="5">
    <location>
        <begin position="72"/>
        <end position="86"/>
    </location>
</feature>
<keyword evidence="6" id="KW-1185">Reference proteome</keyword>
<evidence type="ECO:0000256" key="5">
    <source>
        <dbReference type="SAM" id="MobiDB-lite"/>
    </source>
</evidence>
<dbReference type="InterPro" id="IPR007811">
    <property type="entry name" value="RPC4"/>
</dbReference>
<dbReference type="RefSeq" id="XP_014677296.1">
    <property type="nucleotide sequence ID" value="XM_014821810.1"/>
</dbReference>
<dbReference type="PANTHER" id="PTHR13408:SF0">
    <property type="entry name" value="DNA-DIRECTED RNA POLYMERASE III SUBUNIT RPC4"/>
    <property type="match status" value="1"/>
</dbReference>
<evidence type="ECO:0000256" key="3">
    <source>
        <dbReference type="ARBA" id="ARBA00023163"/>
    </source>
</evidence>
<evidence type="ECO:0000313" key="6">
    <source>
        <dbReference type="Proteomes" id="UP000695022"/>
    </source>
</evidence>
<evidence type="ECO:0000256" key="2">
    <source>
        <dbReference type="ARBA" id="ARBA00022478"/>
    </source>
</evidence>
<feature type="compositionally biased region" description="Basic and acidic residues" evidence="5">
    <location>
        <begin position="1"/>
        <end position="11"/>
    </location>
</feature>
<gene>
    <name evidence="7" type="primary">LOC106817158</name>
</gene>
<comment type="subcellular location">
    <subcellularLocation>
        <location evidence="1">Nucleus</location>
    </subcellularLocation>
</comment>
<feature type="region of interest" description="Disordered" evidence="5">
    <location>
        <begin position="261"/>
        <end position="287"/>
    </location>
</feature>
<evidence type="ECO:0000313" key="7">
    <source>
        <dbReference type="RefSeq" id="XP_014677296.1"/>
    </source>
</evidence>
<keyword evidence="4" id="KW-0539">Nucleus</keyword>
<feature type="region of interest" description="Disordered" evidence="5">
    <location>
        <begin position="1"/>
        <end position="131"/>
    </location>
</feature>
<feature type="compositionally biased region" description="Basic and acidic residues" evidence="5">
    <location>
        <begin position="402"/>
        <end position="412"/>
    </location>
</feature>
<evidence type="ECO:0000256" key="4">
    <source>
        <dbReference type="ARBA" id="ARBA00023242"/>
    </source>
</evidence>
<sequence length="412" mass="44406">MAEEQPPEKTLPRGLINRAGTPTGRGARLPSLRTPRDLTLGGIPKKTFAPNISSRREKKEAGDGPSPSTSKSSERKQSRGRGERGRGRGRGKPEVIQSGGIFSQGPADRLNKTRGSWGTSAESDHIPKPVIKREATAKARTVDDKRILDLLRDDFIDDVGSNEEGLNPVQLPLTTASAVKEEVRVVPPAHKMILEVEGVKVKSEPQSPERVPLKPDLGKKAFRNVPAPETTCQDIFDGVAKLGDAQLLFLQLPDLLPGLPSGRDDAVTGKDAGGSQGAPAQESLGGCRLDDVSEGYIGKLLVRKSGRTQIVLGNVTMNVEMGANCGFLQVGFDQHDRQAGRHRHPRPRPPPPSLQPRLRLPASVIAPARQSKGVPTSDPPGGREVGEAPPVQRKKRKPLLVWREKERGGTPI</sequence>
<protein>
    <submittedName>
        <fullName evidence="7">DNA-directed RNA polymerase III subunit RPC4-like isoform X1</fullName>
    </submittedName>
</protein>
<dbReference type="GeneID" id="106817158"/>